<dbReference type="InterPro" id="IPR038939">
    <property type="entry name" value="PDV1/PDV2"/>
</dbReference>
<feature type="region of interest" description="Disordered" evidence="1">
    <location>
        <begin position="127"/>
        <end position="158"/>
    </location>
</feature>
<evidence type="ECO:0000313" key="3">
    <source>
        <dbReference type="Proteomes" id="UP001396334"/>
    </source>
</evidence>
<sequence>MELNKEKLQTLIETAWALHDRLNREIDNSFSFCRHCSDHGRYCDIGQTPFEERKRLIAIRDSLKDVENTLLHFQKLQAWQLTDRHSVLSRLEQSRLFLIKQVTQYEGRPLDVVKVLSVCFGNDDNKTSVDSDEEGSVKKNEGRISITGSGYSQSENQQNQSYRVAHTDHSQRMERPAQVFNHTVGSITPNSNNGYVLSSQNGGFSQPSHVQPYSALSHTSPVYTPHVMGNQFSPGQFTSGHFTSGDVMNFPPGTSLPIESGRQSPVAPAGVSQPVLSYSHDGDLASPLQRVGDTPVGVSIPLPTVSADSQQPMATFSHDGDLASPLQRVGDTSVGVSIPLPTVSAHSQQPMATSSHDGDLAAVTSPIASQRSDNVAGEFVTTLNLDAGSSETHFPELCGETQRLDTSITHLRTRLQPEPTDFLEDEVQNEQVNEEFPVLNFPVEHVGRIANSSSQNSRQVETLVHLFYDELALYYNLDSENSFP</sequence>
<gene>
    <name evidence="2" type="ORF">V6N11_006921</name>
</gene>
<evidence type="ECO:0000313" key="2">
    <source>
        <dbReference type="EMBL" id="KAK9015828.1"/>
    </source>
</evidence>
<evidence type="ECO:0000256" key="1">
    <source>
        <dbReference type="SAM" id="MobiDB-lite"/>
    </source>
</evidence>
<feature type="compositionally biased region" description="Basic and acidic residues" evidence="1">
    <location>
        <begin position="127"/>
        <end position="142"/>
    </location>
</feature>
<accession>A0ABR2RS60</accession>
<feature type="compositionally biased region" description="Low complexity" evidence="1">
    <location>
        <begin position="148"/>
        <end position="158"/>
    </location>
</feature>
<keyword evidence="3" id="KW-1185">Reference proteome</keyword>
<proteinExistence type="predicted"/>
<dbReference type="EMBL" id="JBBPBN010000021">
    <property type="protein sequence ID" value="KAK9015828.1"/>
    <property type="molecule type" value="Genomic_DNA"/>
</dbReference>
<dbReference type="PANTHER" id="PTHR33600">
    <property type="entry name" value="PLASTID DIVISION PROTEIN PDV2"/>
    <property type="match status" value="1"/>
</dbReference>
<organism evidence="2 3">
    <name type="scientific">Hibiscus sabdariffa</name>
    <name type="common">roselle</name>
    <dbReference type="NCBI Taxonomy" id="183260"/>
    <lineage>
        <taxon>Eukaryota</taxon>
        <taxon>Viridiplantae</taxon>
        <taxon>Streptophyta</taxon>
        <taxon>Embryophyta</taxon>
        <taxon>Tracheophyta</taxon>
        <taxon>Spermatophyta</taxon>
        <taxon>Magnoliopsida</taxon>
        <taxon>eudicotyledons</taxon>
        <taxon>Gunneridae</taxon>
        <taxon>Pentapetalae</taxon>
        <taxon>rosids</taxon>
        <taxon>malvids</taxon>
        <taxon>Malvales</taxon>
        <taxon>Malvaceae</taxon>
        <taxon>Malvoideae</taxon>
        <taxon>Hibiscus</taxon>
    </lineage>
</organism>
<dbReference type="Proteomes" id="UP001396334">
    <property type="component" value="Unassembled WGS sequence"/>
</dbReference>
<dbReference type="PANTHER" id="PTHR33600:SF5">
    <property type="entry name" value="PLASTID DIVISION PROTEIN PDV1"/>
    <property type="match status" value="1"/>
</dbReference>
<reference evidence="2 3" key="1">
    <citation type="journal article" date="2024" name="G3 (Bethesda)">
        <title>Genome assembly of Hibiscus sabdariffa L. provides insights into metabolisms of medicinal natural products.</title>
        <authorList>
            <person name="Kim T."/>
        </authorList>
    </citation>
    <scope>NUCLEOTIDE SEQUENCE [LARGE SCALE GENOMIC DNA]</scope>
    <source>
        <strain evidence="2">TK-2024</strain>
        <tissue evidence="2">Old leaves</tissue>
    </source>
</reference>
<protein>
    <submittedName>
        <fullName evidence="2">Uncharacterized protein</fullName>
    </submittedName>
</protein>
<comment type="caution">
    <text evidence="2">The sequence shown here is derived from an EMBL/GenBank/DDBJ whole genome shotgun (WGS) entry which is preliminary data.</text>
</comment>
<name>A0ABR2RS60_9ROSI</name>